<name>A0AAN7LVM4_TRANT</name>
<gene>
    <name evidence="1" type="ORF">SAY86_023344</name>
</gene>
<protein>
    <submittedName>
        <fullName evidence="1">Uncharacterized protein</fullName>
    </submittedName>
</protein>
<evidence type="ECO:0000313" key="1">
    <source>
        <dbReference type="EMBL" id="KAK4792909.1"/>
    </source>
</evidence>
<evidence type="ECO:0000313" key="2">
    <source>
        <dbReference type="Proteomes" id="UP001346149"/>
    </source>
</evidence>
<proteinExistence type="predicted"/>
<dbReference type="AlphaFoldDB" id="A0AAN7LVM4"/>
<comment type="caution">
    <text evidence="1">The sequence shown here is derived from an EMBL/GenBank/DDBJ whole genome shotgun (WGS) entry which is preliminary data.</text>
</comment>
<dbReference type="Proteomes" id="UP001346149">
    <property type="component" value="Unassembled WGS sequence"/>
</dbReference>
<accession>A0AAN7LVM4</accession>
<keyword evidence="2" id="KW-1185">Reference proteome</keyword>
<dbReference type="EMBL" id="JAXQNO010000008">
    <property type="protein sequence ID" value="KAK4792909.1"/>
    <property type="molecule type" value="Genomic_DNA"/>
</dbReference>
<organism evidence="1 2">
    <name type="scientific">Trapa natans</name>
    <name type="common">Water chestnut</name>
    <dbReference type="NCBI Taxonomy" id="22666"/>
    <lineage>
        <taxon>Eukaryota</taxon>
        <taxon>Viridiplantae</taxon>
        <taxon>Streptophyta</taxon>
        <taxon>Embryophyta</taxon>
        <taxon>Tracheophyta</taxon>
        <taxon>Spermatophyta</taxon>
        <taxon>Magnoliopsida</taxon>
        <taxon>eudicotyledons</taxon>
        <taxon>Gunneridae</taxon>
        <taxon>Pentapetalae</taxon>
        <taxon>rosids</taxon>
        <taxon>malvids</taxon>
        <taxon>Myrtales</taxon>
        <taxon>Lythraceae</taxon>
        <taxon>Trapa</taxon>
    </lineage>
</organism>
<sequence length="66" mass="7346">MGSKDGCYWSKYQAHLRYDVVFPYVTDSRDFDRENGEAAGEDEGRGVCPVAVPAEDYERAVEGPAI</sequence>
<reference evidence="1 2" key="1">
    <citation type="journal article" date="2023" name="Hortic Res">
        <title>Pangenome of water caltrop reveals structural variations and asymmetric subgenome divergence after allopolyploidization.</title>
        <authorList>
            <person name="Zhang X."/>
            <person name="Chen Y."/>
            <person name="Wang L."/>
            <person name="Yuan Y."/>
            <person name="Fang M."/>
            <person name="Shi L."/>
            <person name="Lu R."/>
            <person name="Comes H.P."/>
            <person name="Ma Y."/>
            <person name="Chen Y."/>
            <person name="Huang G."/>
            <person name="Zhou Y."/>
            <person name="Zheng Z."/>
            <person name="Qiu Y."/>
        </authorList>
    </citation>
    <scope>NUCLEOTIDE SEQUENCE [LARGE SCALE GENOMIC DNA]</scope>
    <source>
        <strain evidence="1">F231</strain>
    </source>
</reference>